<dbReference type="NCBIfam" id="TIGR03581">
    <property type="entry name" value="EF_0839"/>
    <property type="match status" value="1"/>
</dbReference>
<evidence type="ECO:0000313" key="2">
    <source>
        <dbReference type="Proteomes" id="UP001431131"/>
    </source>
</evidence>
<dbReference type="NCBIfam" id="NF047796">
    <property type="entry name" value="DhDoxPGlucAldDagF"/>
    <property type="match status" value="1"/>
</dbReference>
<dbReference type="InterPro" id="IPR010763">
    <property type="entry name" value="DgaF"/>
</dbReference>
<sequence length="247" mass="26884">MSVFYKDRVCLNVLAKDVENATEIYNAADGHVLIGVLSKQFATVETAVDGMKKFADQIDNAVSVGLGAGDPNQWKFVGDIAREYKPKHINQVFTGVGYTRAAVNNDETMINCLVSPSGKPGYVTISTGPLSSKEEKAVIPIHTAIAMMKDMGANAVKFFPMNGLATIEEYRKVAEACAKEAFYLEPTGGIDLENVEEIVEIALKAGVEKIIPHVYSSIINKETGKTNVSDVKILYNKLTVLVNKYQS</sequence>
<evidence type="ECO:0000313" key="1">
    <source>
        <dbReference type="EMBL" id="MCH1627766.1"/>
    </source>
</evidence>
<dbReference type="Gene3D" id="3.20.20.70">
    <property type="entry name" value="Aldolase class I"/>
    <property type="match status" value="1"/>
</dbReference>
<dbReference type="SUPFAM" id="SSF51569">
    <property type="entry name" value="Aldolase"/>
    <property type="match status" value="1"/>
</dbReference>
<dbReference type="Proteomes" id="UP001431131">
    <property type="component" value="Unassembled WGS sequence"/>
</dbReference>
<dbReference type="RefSeq" id="WP_240257684.1">
    <property type="nucleotide sequence ID" value="NZ_JAKTTI010000053.1"/>
</dbReference>
<proteinExistence type="predicted"/>
<name>A0AAW5E4A0_9BACI</name>
<dbReference type="AlphaFoldDB" id="A0AAW5E4A0"/>
<gene>
    <name evidence="1" type="ORF">MJG50_20735</name>
</gene>
<accession>A0AAW5E4A0</accession>
<organism evidence="1 2">
    <name type="scientific">Fredinandcohnia quinoae</name>
    <dbReference type="NCBI Taxonomy" id="2918902"/>
    <lineage>
        <taxon>Bacteria</taxon>
        <taxon>Bacillati</taxon>
        <taxon>Bacillota</taxon>
        <taxon>Bacilli</taxon>
        <taxon>Bacillales</taxon>
        <taxon>Bacillaceae</taxon>
        <taxon>Fredinandcohnia</taxon>
    </lineage>
</organism>
<protein>
    <submittedName>
        <fullName evidence="1">KDGP aldolase family protein</fullName>
    </submittedName>
</protein>
<comment type="caution">
    <text evidence="1">The sequence shown here is derived from an EMBL/GenBank/DDBJ whole genome shotgun (WGS) entry which is preliminary data.</text>
</comment>
<dbReference type="InterPro" id="IPR013785">
    <property type="entry name" value="Aldolase_TIM"/>
</dbReference>
<dbReference type="Pfam" id="PF07071">
    <property type="entry name" value="KDGP_aldolase"/>
    <property type="match status" value="1"/>
</dbReference>
<dbReference type="EMBL" id="JAKTTI010000053">
    <property type="protein sequence ID" value="MCH1627766.1"/>
    <property type="molecule type" value="Genomic_DNA"/>
</dbReference>
<keyword evidence="2" id="KW-1185">Reference proteome</keyword>
<reference evidence="1" key="1">
    <citation type="submission" date="2022-02" db="EMBL/GenBank/DDBJ databases">
        <title>Fredinandcohnia quinoae sp. nov. isolated from Chenopodium quinoa seeds.</title>
        <authorList>
            <person name="Saati-Santamaria Z."/>
            <person name="Flores-Felix J.D."/>
            <person name="Igual J.M."/>
            <person name="Velazquez E."/>
            <person name="Garcia-Fraile P."/>
            <person name="Martinez-Molina E."/>
        </authorList>
    </citation>
    <scope>NUCLEOTIDE SEQUENCE</scope>
    <source>
        <strain evidence="1">SECRCQ15</strain>
    </source>
</reference>